<comment type="caution">
    <text evidence="2">The sequence shown here is derived from an EMBL/GenBank/DDBJ whole genome shotgun (WGS) entry which is preliminary data.</text>
</comment>
<feature type="domain" description="DUF4829" evidence="1">
    <location>
        <begin position="2"/>
        <end position="76"/>
    </location>
</feature>
<protein>
    <submittedName>
        <fullName evidence="2">DUF4829 domain-containing protein</fullName>
    </submittedName>
</protein>
<accession>A0ABS8N3N6</accession>
<evidence type="ECO:0000313" key="2">
    <source>
        <dbReference type="EMBL" id="MCC9294412.1"/>
    </source>
</evidence>
<dbReference type="InterPro" id="IPR032256">
    <property type="entry name" value="DUF4829"/>
</dbReference>
<name>A0ABS8N3N6_9CLOT</name>
<gene>
    <name evidence="2" type="ORF">LN736_05995</name>
</gene>
<organism evidence="2 3">
    <name type="scientific">Clostridium aromativorans</name>
    <dbReference type="NCBI Taxonomy" id="2836848"/>
    <lineage>
        <taxon>Bacteria</taxon>
        <taxon>Bacillati</taxon>
        <taxon>Bacillota</taxon>
        <taxon>Clostridia</taxon>
        <taxon>Eubacteriales</taxon>
        <taxon>Clostridiaceae</taxon>
        <taxon>Clostridium</taxon>
    </lineage>
</organism>
<dbReference type="Proteomes" id="UP001165422">
    <property type="component" value="Unassembled WGS sequence"/>
</dbReference>
<dbReference type="EMBL" id="JAJJPB010000004">
    <property type="protein sequence ID" value="MCC9294412.1"/>
    <property type="molecule type" value="Genomic_DNA"/>
</dbReference>
<evidence type="ECO:0000313" key="3">
    <source>
        <dbReference type="Proteomes" id="UP001165422"/>
    </source>
</evidence>
<evidence type="ECO:0000259" key="1">
    <source>
        <dbReference type="Pfam" id="PF16111"/>
    </source>
</evidence>
<proteinExistence type="predicted"/>
<dbReference type="Pfam" id="PF16111">
    <property type="entry name" value="DUF4829"/>
    <property type="match status" value="1"/>
</dbReference>
<sequence length="78" mass="9065">MEKSEDRRPSQKEAYMKYGRGIITHAKAENIKIYKVEYTVEYKKDGVGPEDSGKDIKWCTLIRKDKNSPWLIDEIGEG</sequence>
<keyword evidence="3" id="KW-1185">Reference proteome</keyword>
<reference evidence="2" key="1">
    <citation type="submission" date="2021-11" db="EMBL/GenBank/DDBJ databases">
        <authorList>
            <person name="Qingchun L."/>
            <person name="Dong Z."/>
            <person name="Zongwei Q."/>
            <person name="Jia Z."/>
            <person name="Duotao L."/>
        </authorList>
    </citation>
    <scope>NUCLEOTIDE SEQUENCE</scope>
    <source>
        <strain evidence="2">WLY-B-L2</strain>
    </source>
</reference>
<dbReference type="RefSeq" id="WP_229981192.1">
    <property type="nucleotide sequence ID" value="NZ_JAJJPB010000004.1"/>
</dbReference>